<keyword evidence="3" id="KW-1185">Reference proteome</keyword>
<evidence type="ECO:0000313" key="2">
    <source>
        <dbReference type="EMBL" id="MCP1675730.1"/>
    </source>
</evidence>
<dbReference type="RefSeq" id="WP_253479465.1">
    <property type="nucleotide sequence ID" value="NZ_JALJXV010000007.1"/>
</dbReference>
<evidence type="ECO:0000313" key="3">
    <source>
        <dbReference type="Proteomes" id="UP001205843"/>
    </source>
</evidence>
<dbReference type="InterPro" id="IPR014710">
    <property type="entry name" value="RmlC-like_jellyroll"/>
</dbReference>
<dbReference type="SUPFAM" id="SSF51182">
    <property type="entry name" value="RmlC-like cupins"/>
    <property type="match status" value="1"/>
</dbReference>
<feature type="domain" description="ChrR-like cupin" evidence="1">
    <location>
        <begin position="8"/>
        <end position="97"/>
    </location>
</feature>
<proteinExistence type="predicted"/>
<evidence type="ECO:0000259" key="1">
    <source>
        <dbReference type="Pfam" id="PF12973"/>
    </source>
</evidence>
<name>A0AAE3G4K8_9GAMM</name>
<comment type="caution">
    <text evidence="2">The sequence shown here is derived from an EMBL/GenBank/DDBJ whole genome shotgun (WGS) entry which is preliminary data.</text>
</comment>
<dbReference type="InterPro" id="IPR011051">
    <property type="entry name" value="RmlC_Cupin_sf"/>
</dbReference>
<keyword evidence="2" id="KW-0223">Dioxygenase</keyword>
<accession>A0AAE3G4K8</accession>
<dbReference type="Pfam" id="PF12973">
    <property type="entry name" value="Cupin_7"/>
    <property type="match status" value="1"/>
</dbReference>
<dbReference type="Proteomes" id="UP001205843">
    <property type="component" value="Unassembled WGS sequence"/>
</dbReference>
<keyword evidence="2" id="KW-0560">Oxidoreductase</keyword>
<organism evidence="2 3">
    <name type="scientific">Natronocella acetinitrilica</name>
    <dbReference type="NCBI Taxonomy" id="414046"/>
    <lineage>
        <taxon>Bacteria</taxon>
        <taxon>Pseudomonadati</taxon>
        <taxon>Pseudomonadota</taxon>
        <taxon>Gammaproteobacteria</taxon>
        <taxon>Chromatiales</taxon>
        <taxon>Ectothiorhodospiraceae</taxon>
        <taxon>Natronocella</taxon>
    </lineage>
</organism>
<reference evidence="2" key="1">
    <citation type="submission" date="2022-03" db="EMBL/GenBank/DDBJ databases">
        <title>Genomic Encyclopedia of Type Strains, Phase III (KMG-III): the genomes of soil and plant-associated and newly described type strains.</title>
        <authorList>
            <person name="Whitman W."/>
        </authorList>
    </citation>
    <scope>NUCLEOTIDE SEQUENCE</scope>
    <source>
        <strain evidence="2">ANL 6-2</strain>
    </source>
</reference>
<dbReference type="GO" id="GO:0051213">
    <property type="term" value="F:dioxygenase activity"/>
    <property type="evidence" value="ECO:0007669"/>
    <property type="project" value="UniProtKB-KW"/>
</dbReference>
<dbReference type="Gene3D" id="2.60.120.10">
    <property type="entry name" value="Jelly Rolls"/>
    <property type="match status" value="1"/>
</dbReference>
<protein>
    <submittedName>
        <fullName evidence="2">Quercetin dioxygenase-like cupin family protein</fullName>
    </submittedName>
</protein>
<dbReference type="AlphaFoldDB" id="A0AAE3G4K8"/>
<gene>
    <name evidence="2" type="ORF">J2T57_002885</name>
</gene>
<dbReference type="EMBL" id="JALJXV010000007">
    <property type="protein sequence ID" value="MCP1675730.1"/>
    <property type="molecule type" value="Genomic_DNA"/>
</dbReference>
<dbReference type="InterPro" id="IPR025979">
    <property type="entry name" value="ChrR-like_cupin_dom"/>
</dbReference>
<sequence>MLVKTALEREWNDTGHPGVERSLFRNNPEGGRSSVVRLAANSRVPRHRHEGSEEVLVLLGQVEIGGARLNEGDYLYTEVGEEHDVVAVTDAIIFVSSTKATPMVE</sequence>